<comment type="caution">
    <text evidence="2">The sequence shown here is derived from an EMBL/GenBank/DDBJ whole genome shotgun (WGS) entry which is preliminary data.</text>
</comment>
<accession>A0ABV9Z362</accession>
<dbReference type="PANTHER" id="PTHR38457:SF1">
    <property type="entry name" value="REGULATOR ABRB-RELATED"/>
    <property type="match status" value="1"/>
</dbReference>
<protein>
    <submittedName>
        <fullName evidence="2">AbrB family transcriptional regulator</fullName>
    </submittedName>
</protein>
<keyword evidence="1" id="KW-0472">Membrane</keyword>
<feature type="transmembrane region" description="Helical" evidence="1">
    <location>
        <begin position="117"/>
        <end position="137"/>
    </location>
</feature>
<dbReference type="InterPro" id="IPR007820">
    <property type="entry name" value="AbrB_fam"/>
</dbReference>
<dbReference type="InterPro" id="IPR017516">
    <property type="entry name" value="AbrB_dup"/>
</dbReference>
<gene>
    <name evidence="2" type="ORF">ACFPFW_09580</name>
</gene>
<dbReference type="NCBIfam" id="TIGR03082">
    <property type="entry name" value="Gneg_AbrB_dup"/>
    <property type="match status" value="2"/>
</dbReference>
<feature type="transmembrane region" description="Helical" evidence="1">
    <location>
        <begin position="12"/>
        <end position="45"/>
    </location>
</feature>
<sequence length="359" mass="37997">MIAGLGRGPQWTLLIALSAVLATLLELVRLPAALLMGPLIAAILVATNGGTLRVARLPYNCAQALISCLIVRSITPSTLDVVASHAPIFAALVVAVLAASAALSWTLARMQVFPGTTAFWSCWPGGATAMVLMAEAYGADARLVAFMQYLRVAMVALAAPLVARLFADISGQIDIVWFPPIEWVPLAETVGLAASGVLIAQWLKIPAGGFTVPLVIGSILHPLGLIDIFLPPWLLVVAYALAGWNNGLGFTKQILGHVRRTLPQVFAAILLLMTICGFFAFLLVRYAGIDPLTAYLATSPGGADSVAIIAASTPVDVPFVVAMQTLRFFAVLFIGPHLARYMAKRGQRRSEEPPDGPLD</sequence>
<evidence type="ECO:0000256" key="1">
    <source>
        <dbReference type="SAM" id="Phobius"/>
    </source>
</evidence>
<keyword evidence="3" id="KW-1185">Reference proteome</keyword>
<proteinExistence type="predicted"/>
<keyword evidence="1" id="KW-0812">Transmembrane</keyword>
<dbReference type="EMBL" id="JBHSJF010000006">
    <property type="protein sequence ID" value="MFC5068263.1"/>
    <property type="molecule type" value="Genomic_DNA"/>
</dbReference>
<evidence type="ECO:0000313" key="3">
    <source>
        <dbReference type="Proteomes" id="UP001595796"/>
    </source>
</evidence>
<dbReference type="Proteomes" id="UP001595796">
    <property type="component" value="Unassembled WGS sequence"/>
</dbReference>
<feature type="transmembrane region" description="Helical" evidence="1">
    <location>
        <begin position="265"/>
        <end position="287"/>
    </location>
</feature>
<dbReference type="PIRSF" id="PIRSF038991">
    <property type="entry name" value="Protein_AbrB"/>
    <property type="match status" value="1"/>
</dbReference>
<dbReference type="PANTHER" id="PTHR38457">
    <property type="entry name" value="REGULATOR ABRB-RELATED"/>
    <property type="match status" value="1"/>
</dbReference>
<name>A0ABV9Z362_9HYPH</name>
<organism evidence="2 3">
    <name type="scientific">Flaviflagellibacter deserti</name>
    <dbReference type="NCBI Taxonomy" id="2267266"/>
    <lineage>
        <taxon>Bacteria</taxon>
        <taxon>Pseudomonadati</taxon>
        <taxon>Pseudomonadota</taxon>
        <taxon>Alphaproteobacteria</taxon>
        <taxon>Hyphomicrobiales</taxon>
        <taxon>Flaviflagellibacter</taxon>
    </lineage>
</organism>
<keyword evidence="1" id="KW-1133">Transmembrane helix</keyword>
<dbReference type="RefSeq" id="WP_114955822.1">
    <property type="nucleotide sequence ID" value="NZ_JBHSJF010000006.1"/>
</dbReference>
<dbReference type="Pfam" id="PF05145">
    <property type="entry name" value="AbrB"/>
    <property type="match status" value="1"/>
</dbReference>
<feature type="transmembrane region" description="Helical" evidence="1">
    <location>
        <begin position="319"/>
        <end position="339"/>
    </location>
</feature>
<feature type="transmembrane region" description="Helical" evidence="1">
    <location>
        <begin position="143"/>
        <end position="163"/>
    </location>
</feature>
<feature type="transmembrane region" description="Helical" evidence="1">
    <location>
        <begin position="223"/>
        <end position="244"/>
    </location>
</feature>
<feature type="transmembrane region" description="Helical" evidence="1">
    <location>
        <begin position="86"/>
        <end position="105"/>
    </location>
</feature>
<evidence type="ECO:0000313" key="2">
    <source>
        <dbReference type="EMBL" id="MFC5068263.1"/>
    </source>
</evidence>
<reference evidence="3" key="1">
    <citation type="journal article" date="2019" name="Int. J. Syst. Evol. Microbiol.">
        <title>The Global Catalogue of Microorganisms (GCM) 10K type strain sequencing project: providing services to taxonomists for standard genome sequencing and annotation.</title>
        <authorList>
            <consortium name="The Broad Institute Genomics Platform"/>
            <consortium name="The Broad Institute Genome Sequencing Center for Infectious Disease"/>
            <person name="Wu L."/>
            <person name="Ma J."/>
        </authorList>
    </citation>
    <scope>NUCLEOTIDE SEQUENCE [LARGE SCALE GENOMIC DNA]</scope>
    <source>
        <strain evidence="3">CGMCC 1.16444</strain>
    </source>
</reference>